<dbReference type="Proteomes" id="UP000198480">
    <property type="component" value="Unassembled WGS sequence"/>
</dbReference>
<dbReference type="PANTHER" id="PTHR12526">
    <property type="entry name" value="GLYCOSYLTRANSFERASE"/>
    <property type="match status" value="1"/>
</dbReference>
<keyword evidence="3" id="KW-0808">Transferase</keyword>
<gene>
    <name evidence="3" type="ORF">SAMN06295967_10963</name>
</gene>
<dbReference type="Pfam" id="PF00534">
    <property type="entry name" value="Glycos_transf_1"/>
    <property type="match status" value="1"/>
</dbReference>
<evidence type="ECO:0000259" key="1">
    <source>
        <dbReference type="Pfam" id="PF00534"/>
    </source>
</evidence>
<dbReference type="InterPro" id="IPR001296">
    <property type="entry name" value="Glyco_trans_1"/>
</dbReference>
<feature type="domain" description="Glycosyltransferase subfamily 4-like N-terminal" evidence="2">
    <location>
        <begin position="17"/>
        <end position="179"/>
    </location>
</feature>
<evidence type="ECO:0000259" key="2">
    <source>
        <dbReference type="Pfam" id="PF13439"/>
    </source>
</evidence>
<dbReference type="InterPro" id="IPR028098">
    <property type="entry name" value="Glyco_trans_4-like_N"/>
</dbReference>
<dbReference type="EMBL" id="FZOK01000009">
    <property type="protein sequence ID" value="SNS41954.1"/>
    <property type="molecule type" value="Genomic_DNA"/>
</dbReference>
<name>A0A239EDF4_9BACT</name>
<reference evidence="4" key="1">
    <citation type="submission" date="2017-06" db="EMBL/GenBank/DDBJ databases">
        <authorList>
            <person name="Varghese N."/>
            <person name="Submissions S."/>
        </authorList>
    </citation>
    <scope>NUCLEOTIDE SEQUENCE [LARGE SCALE GENOMIC DNA]</scope>
    <source>
        <strain evidence="4">5C</strain>
    </source>
</reference>
<protein>
    <submittedName>
        <fullName evidence="3">Glycosyltransferase involved in cell wall bisynthesis</fullName>
    </submittedName>
</protein>
<dbReference type="OrthoDB" id="9806653at2"/>
<dbReference type="GO" id="GO:0016757">
    <property type="term" value="F:glycosyltransferase activity"/>
    <property type="evidence" value="ECO:0007669"/>
    <property type="project" value="InterPro"/>
</dbReference>
<evidence type="ECO:0000313" key="3">
    <source>
        <dbReference type="EMBL" id="SNS41954.1"/>
    </source>
</evidence>
<dbReference type="Pfam" id="PF13439">
    <property type="entry name" value="Glyco_transf_4"/>
    <property type="match status" value="1"/>
</dbReference>
<dbReference type="AlphaFoldDB" id="A0A239EDF4"/>
<organism evidence="3 4">
    <name type="scientific">Belliella buryatensis</name>
    <dbReference type="NCBI Taxonomy" id="1500549"/>
    <lineage>
        <taxon>Bacteria</taxon>
        <taxon>Pseudomonadati</taxon>
        <taxon>Bacteroidota</taxon>
        <taxon>Cytophagia</taxon>
        <taxon>Cytophagales</taxon>
        <taxon>Cyclobacteriaceae</taxon>
        <taxon>Belliella</taxon>
    </lineage>
</organism>
<feature type="domain" description="Glycosyl transferase family 1" evidence="1">
    <location>
        <begin position="191"/>
        <end position="359"/>
    </location>
</feature>
<proteinExistence type="predicted"/>
<evidence type="ECO:0000313" key="4">
    <source>
        <dbReference type="Proteomes" id="UP000198480"/>
    </source>
</evidence>
<dbReference type="RefSeq" id="WP_089240651.1">
    <property type="nucleotide sequence ID" value="NZ_FZOK01000009.1"/>
</dbReference>
<dbReference type="SUPFAM" id="SSF53756">
    <property type="entry name" value="UDP-Glycosyltransferase/glycogen phosphorylase"/>
    <property type="match status" value="1"/>
</dbReference>
<accession>A0A239EDF4</accession>
<keyword evidence="4" id="KW-1185">Reference proteome</keyword>
<dbReference type="Gene3D" id="3.40.50.2000">
    <property type="entry name" value="Glycogen Phosphorylase B"/>
    <property type="match status" value="2"/>
</dbReference>
<sequence length="384" mass="43222">MKNNKVLVLHSSSDLYGASNSVVRSLMALRHVGLEPMLLLSETGPLSQKVEALGIEVRILRLGVIRRKYFNLLGLLNRKYYILRASLKIRRIIEKESFQLVLTNTTVIFSGAFAAKLAGVKHIWHVRETITGPAFFKNFITYLLNKTGHTNFFVSNASRDNYLPKIQAEKTQVIYNGIEYSKFVDNAYDLKHELGISQDKILISMVARVNLLKGQKYFLEIAKLLLLKNKNLHFILAGDTFPGYEYLLEELQEYIVSNNLVHNIKDLGFRSDVYNIMGGSDIFVLPSIQHDSLPTTILEAMAAAKPVIATALGGSTEMVVNGETGFLIPHDDAKVAAEKIQELIDNPELRSQMGLKGQERLKQYFSIDAYLENFGKAVLEVINQ</sequence>